<accession>A0A2C9VQQ6</accession>
<dbReference type="Gramene" id="Manes.06G062800.3.v8.1">
    <property type="protein sequence ID" value="Manes.06G062800.3.v8.1.CDS"/>
    <property type="gene ID" value="Manes.06G062800.v8.1"/>
</dbReference>
<reference evidence="2" key="1">
    <citation type="journal article" date="2016" name="Nat. Biotechnol.">
        <title>Sequencing wild and cultivated cassava and related species reveals extensive interspecific hybridization and genetic diversity.</title>
        <authorList>
            <person name="Bredeson J.V."/>
            <person name="Lyons J.B."/>
            <person name="Prochnik S.E."/>
            <person name="Wu G.A."/>
            <person name="Ha C.M."/>
            <person name="Edsinger-Gonzales E."/>
            <person name="Grimwood J."/>
            <person name="Schmutz J."/>
            <person name="Rabbi I.Y."/>
            <person name="Egesi C."/>
            <person name="Nauluvula P."/>
            <person name="Lebot V."/>
            <person name="Ndunguru J."/>
            <person name="Mkamilo G."/>
            <person name="Bart R.S."/>
            <person name="Setter T.L."/>
            <person name="Gleadow R.M."/>
            <person name="Kulakow P."/>
            <person name="Ferguson M.E."/>
            <person name="Rounsley S."/>
            <person name="Rokhsar D.S."/>
        </authorList>
    </citation>
    <scope>NUCLEOTIDE SEQUENCE [LARGE SCALE GENOMIC DNA]</scope>
    <source>
        <strain evidence="2">cv. AM560-2</strain>
    </source>
</reference>
<evidence type="ECO:0000313" key="1">
    <source>
        <dbReference type="EMBL" id="OAY47226.1"/>
    </source>
</evidence>
<sequence>MLIRRDHADVSGDHRSHEICHIAYLHVVLRGPNFVYFDFIWWWLRFELRFVCHLFFQLSSMSVVFDSNSMLLSNFRWCWSWKERCVG</sequence>
<comment type="caution">
    <text evidence="1">The sequence shown here is derived from an EMBL/GenBank/DDBJ whole genome shotgun (WGS) entry which is preliminary data.</text>
</comment>
<dbReference type="Proteomes" id="UP000091857">
    <property type="component" value="Chromosome 6"/>
</dbReference>
<dbReference type="AlphaFoldDB" id="A0A2C9VQQ6"/>
<dbReference type="EMBL" id="CM004392">
    <property type="protein sequence ID" value="OAY47226.1"/>
    <property type="molecule type" value="Genomic_DNA"/>
</dbReference>
<evidence type="ECO:0000313" key="2">
    <source>
        <dbReference type="Proteomes" id="UP000091857"/>
    </source>
</evidence>
<keyword evidence="2" id="KW-1185">Reference proteome</keyword>
<proteinExistence type="predicted"/>
<protein>
    <submittedName>
        <fullName evidence="1">Uncharacterized protein</fullName>
    </submittedName>
</protein>
<gene>
    <name evidence="1" type="ORF">MANES_06G062800v8</name>
</gene>
<name>A0A2C9VQQ6_MANES</name>
<organism evidence="1 2">
    <name type="scientific">Manihot esculenta</name>
    <name type="common">Cassava</name>
    <name type="synonym">Jatropha manihot</name>
    <dbReference type="NCBI Taxonomy" id="3983"/>
    <lineage>
        <taxon>Eukaryota</taxon>
        <taxon>Viridiplantae</taxon>
        <taxon>Streptophyta</taxon>
        <taxon>Embryophyta</taxon>
        <taxon>Tracheophyta</taxon>
        <taxon>Spermatophyta</taxon>
        <taxon>Magnoliopsida</taxon>
        <taxon>eudicotyledons</taxon>
        <taxon>Gunneridae</taxon>
        <taxon>Pentapetalae</taxon>
        <taxon>rosids</taxon>
        <taxon>fabids</taxon>
        <taxon>Malpighiales</taxon>
        <taxon>Euphorbiaceae</taxon>
        <taxon>Crotonoideae</taxon>
        <taxon>Manihoteae</taxon>
        <taxon>Manihot</taxon>
    </lineage>
</organism>